<dbReference type="PROSITE" id="PS50943">
    <property type="entry name" value="HTH_CROC1"/>
    <property type="match status" value="1"/>
</dbReference>
<proteinExistence type="predicted"/>
<feature type="domain" description="HTH cro/C1-type" evidence="2">
    <location>
        <begin position="7"/>
        <end position="67"/>
    </location>
</feature>
<evidence type="ECO:0000313" key="4">
    <source>
        <dbReference type="Proteomes" id="UP000255101"/>
    </source>
</evidence>
<evidence type="ECO:0000313" key="3">
    <source>
        <dbReference type="EMBL" id="SUB60987.1"/>
    </source>
</evidence>
<dbReference type="InterPro" id="IPR001387">
    <property type="entry name" value="Cro/C1-type_HTH"/>
</dbReference>
<dbReference type="SMART" id="SM00530">
    <property type="entry name" value="HTH_XRE"/>
    <property type="match status" value="1"/>
</dbReference>
<dbReference type="AlphaFoldDB" id="A0A379CH67"/>
<organism evidence="3 4">
    <name type="scientific">Peptostreptococcus anaerobius</name>
    <dbReference type="NCBI Taxonomy" id="1261"/>
    <lineage>
        <taxon>Bacteria</taxon>
        <taxon>Bacillati</taxon>
        <taxon>Bacillota</taxon>
        <taxon>Clostridia</taxon>
        <taxon>Peptostreptococcales</taxon>
        <taxon>Peptostreptococcaceae</taxon>
        <taxon>Peptostreptococcus</taxon>
    </lineage>
</organism>
<dbReference type="GO" id="GO:0003677">
    <property type="term" value="F:DNA binding"/>
    <property type="evidence" value="ECO:0007669"/>
    <property type="project" value="UniProtKB-KW"/>
</dbReference>
<dbReference type="RefSeq" id="WP_002845691.1">
    <property type="nucleotide sequence ID" value="NZ_FOVA01000002.1"/>
</dbReference>
<dbReference type="InterPro" id="IPR010982">
    <property type="entry name" value="Lambda_DNA-bd_dom_sf"/>
</dbReference>
<dbReference type="Gene3D" id="1.10.260.40">
    <property type="entry name" value="lambda repressor-like DNA-binding domains"/>
    <property type="match status" value="1"/>
</dbReference>
<evidence type="ECO:0000256" key="1">
    <source>
        <dbReference type="ARBA" id="ARBA00023125"/>
    </source>
</evidence>
<gene>
    <name evidence="3" type="primary">immR_3</name>
    <name evidence="3" type="ORF">NCTC11460_00904</name>
</gene>
<sequence>MNFAIRFKQLRRELDYTQEELADFYNKKYYTTFNKSTISQYENGKRLPDLDTISNWADLFDVSIDYLAGKTDIKEINRTKPSSLHTDITTMAAHKADLTQGIKNIDGLKDLLREIVKEELGK</sequence>
<protein>
    <submittedName>
        <fullName evidence="3">HTH-type transcriptional regulator immR</fullName>
    </submittedName>
</protein>
<dbReference type="SUPFAM" id="SSF47413">
    <property type="entry name" value="lambda repressor-like DNA-binding domains"/>
    <property type="match status" value="1"/>
</dbReference>
<dbReference type="Pfam" id="PF01381">
    <property type="entry name" value="HTH_3"/>
    <property type="match status" value="1"/>
</dbReference>
<name>A0A379CH67_9FIRM</name>
<accession>A0A379CH67</accession>
<dbReference type="PANTHER" id="PTHR46558">
    <property type="entry name" value="TRACRIPTIONAL REGULATORY PROTEIN-RELATED-RELATED"/>
    <property type="match status" value="1"/>
</dbReference>
<dbReference type="EMBL" id="UGTB01000004">
    <property type="protein sequence ID" value="SUB60987.1"/>
    <property type="molecule type" value="Genomic_DNA"/>
</dbReference>
<keyword evidence="1" id="KW-0238">DNA-binding</keyword>
<dbReference type="PANTHER" id="PTHR46558:SF11">
    <property type="entry name" value="HTH-TYPE TRANSCRIPTIONAL REGULATOR XRE"/>
    <property type="match status" value="1"/>
</dbReference>
<dbReference type="Proteomes" id="UP000255101">
    <property type="component" value="Unassembled WGS sequence"/>
</dbReference>
<reference evidence="3 4" key="1">
    <citation type="submission" date="2018-06" db="EMBL/GenBank/DDBJ databases">
        <authorList>
            <consortium name="Pathogen Informatics"/>
            <person name="Doyle S."/>
        </authorList>
    </citation>
    <scope>NUCLEOTIDE SEQUENCE [LARGE SCALE GENOMIC DNA]</scope>
    <source>
        <strain evidence="3 4">NCTC11460</strain>
    </source>
</reference>
<dbReference type="CDD" id="cd00093">
    <property type="entry name" value="HTH_XRE"/>
    <property type="match status" value="1"/>
</dbReference>
<evidence type="ECO:0000259" key="2">
    <source>
        <dbReference type="PROSITE" id="PS50943"/>
    </source>
</evidence>